<protein>
    <submittedName>
        <fullName evidence="2">Uncharacterized protein</fullName>
    </submittedName>
</protein>
<evidence type="ECO:0000256" key="1">
    <source>
        <dbReference type="SAM" id="MobiDB-lite"/>
    </source>
</evidence>
<name>A0A5E6QLM3_PSEFL</name>
<feature type="region of interest" description="Disordered" evidence="1">
    <location>
        <begin position="1"/>
        <end position="32"/>
    </location>
</feature>
<evidence type="ECO:0000313" key="3">
    <source>
        <dbReference type="Proteomes" id="UP000326729"/>
    </source>
</evidence>
<evidence type="ECO:0000313" key="2">
    <source>
        <dbReference type="EMBL" id="VVM56623.1"/>
    </source>
</evidence>
<accession>A0A5E6QLM3</accession>
<proteinExistence type="predicted"/>
<feature type="compositionally biased region" description="Basic and acidic residues" evidence="1">
    <location>
        <begin position="20"/>
        <end position="32"/>
    </location>
</feature>
<dbReference type="AlphaFoldDB" id="A0A5E6QLM3"/>
<gene>
    <name evidence="2" type="ORF">PS659_01096</name>
</gene>
<organism evidence="2 3">
    <name type="scientific">Pseudomonas fluorescens</name>
    <dbReference type="NCBI Taxonomy" id="294"/>
    <lineage>
        <taxon>Bacteria</taxon>
        <taxon>Pseudomonadati</taxon>
        <taxon>Pseudomonadota</taxon>
        <taxon>Gammaproteobacteria</taxon>
        <taxon>Pseudomonadales</taxon>
        <taxon>Pseudomonadaceae</taxon>
        <taxon>Pseudomonas</taxon>
    </lineage>
</organism>
<dbReference type="Proteomes" id="UP000326729">
    <property type="component" value="Unassembled WGS sequence"/>
</dbReference>
<sequence>MNRPHGRSSGEGYSPPHTAEAPEDRGFKPAVI</sequence>
<dbReference type="EMBL" id="CABVGY010000004">
    <property type="protein sequence ID" value="VVM56623.1"/>
    <property type="molecule type" value="Genomic_DNA"/>
</dbReference>
<reference evidence="2 3" key="1">
    <citation type="submission" date="2019-09" db="EMBL/GenBank/DDBJ databases">
        <authorList>
            <person name="Chandra G."/>
            <person name="Truman W A."/>
        </authorList>
    </citation>
    <scope>NUCLEOTIDE SEQUENCE [LARGE SCALE GENOMIC DNA]</scope>
    <source>
        <strain evidence="2">PS659</strain>
    </source>
</reference>